<reference evidence="1" key="1">
    <citation type="journal article" date="2018" name="Genome Biol. Evol.">
        <title>Genomics and development of Lentinus tigrinus, a white-rot wood-decaying mushroom with dimorphic fruiting bodies.</title>
        <authorList>
            <person name="Wu B."/>
            <person name="Xu Z."/>
            <person name="Knudson A."/>
            <person name="Carlson A."/>
            <person name="Chen N."/>
            <person name="Kovaka S."/>
            <person name="LaButti K."/>
            <person name="Lipzen A."/>
            <person name="Pennachio C."/>
            <person name="Riley R."/>
            <person name="Schakwitz W."/>
            <person name="Umezawa K."/>
            <person name="Ohm R.A."/>
            <person name="Grigoriev I.V."/>
            <person name="Nagy L.G."/>
            <person name="Gibbons J."/>
            <person name="Hibbett D."/>
        </authorList>
    </citation>
    <scope>NUCLEOTIDE SEQUENCE [LARGE SCALE GENOMIC DNA]</scope>
    <source>
        <strain evidence="1">ALCF2SS1-6</strain>
    </source>
</reference>
<gene>
    <name evidence="1" type="ORF">L227DRAFT_261269</name>
</gene>
<evidence type="ECO:0000313" key="1">
    <source>
        <dbReference type="EMBL" id="RPD64590.1"/>
    </source>
</evidence>
<keyword evidence="2" id="KW-1185">Reference proteome</keyword>
<dbReference type="Proteomes" id="UP000313359">
    <property type="component" value="Unassembled WGS sequence"/>
</dbReference>
<proteinExistence type="predicted"/>
<evidence type="ECO:0000313" key="2">
    <source>
        <dbReference type="Proteomes" id="UP000313359"/>
    </source>
</evidence>
<accession>A0A5C2SLV1</accession>
<dbReference type="EMBL" id="ML122253">
    <property type="protein sequence ID" value="RPD64590.1"/>
    <property type="molecule type" value="Genomic_DNA"/>
</dbReference>
<organism evidence="1 2">
    <name type="scientific">Lentinus tigrinus ALCF2SS1-6</name>
    <dbReference type="NCBI Taxonomy" id="1328759"/>
    <lineage>
        <taxon>Eukaryota</taxon>
        <taxon>Fungi</taxon>
        <taxon>Dikarya</taxon>
        <taxon>Basidiomycota</taxon>
        <taxon>Agaricomycotina</taxon>
        <taxon>Agaricomycetes</taxon>
        <taxon>Polyporales</taxon>
        <taxon>Polyporaceae</taxon>
        <taxon>Lentinus</taxon>
    </lineage>
</organism>
<protein>
    <submittedName>
        <fullName evidence="1">Uncharacterized protein</fullName>
    </submittedName>
</protein>
<dbReference type="AlphaFoldDB" id="A0A5C2SLV1"/>
<sequence>MNVKNMQIYPQDRDKVSTCSWIISIQCTLNYAVTLQPEMSELSLASVTISTEFVPSCAGILPDNVNPLRPLPLKQAHSGCQRSWLHPRWISMLSKPSWKSMDSVQTSYRSCGELESLIVQGCAPSEGSQNMGSIGWNESYWIVDWTSRLVCSCERDCEGSPRMIEDGISGLVRMRKRACCLDQVNVFPSAAALPFDCASATRRVFLTFCL</sequence>
<name>A0A5C2SLV1_9APHY</name>